<feature type="binding site" evidence="8">
    <location>
        <begin position="175"/>
        <end position="182"/>
    </location>
    <ligand>
        <name>NAD(+)</name>
        <dbReference type="ChEBI" id="CHEBI:57540"/>
    </ligand>
</feature>
<sequence length="472" mass="51174">MDTFDLAVIGGGTAGLVTSAGAASLGAKVALIERDRLGGECLYTGCVPSKALIRSAKVLHLLRRAADFGLNTPEVSFDFAKVMDRMRLVQQQVGKHDSPERFRGLGVTLFSNQASFLSPTELQVGAQRIKVKKVVIATGSRTAVPPIEGLEQTGFLDHVSALALSRLPRSVVILGGGPIGLEFAQLFARFGVRVTVLEVVGQILPREDQEIAQSLEAIFRAEGIDIHTCTKAFRIEKDGAEKIVHGECTGTAKTFRAEEIFLATGRRPNVEGLNLEAAGVRYDGKGVVVDDTLRTTARNIWASGDVTGKLLFTHVAEYQARLVVRNALFPLTSKANYRVVPWCTFTDPEVARVGLTEVDAREQFGHVKVYRHSFGDLDRALCDGEAVGLTKLVCTPKGKIVGAHIMGPQAGDLIQEVVLAMRKGLPVGALSQTIHVYPTLAEGVRRAADLYYREKLFKGPLKGILQFLMRFA</sequence>
<keyword evidence="4" id="KW-0521">NADP</keyword>
<evidence type="ECO:0000256" key="10">
    <source>
        <dbReference type="RuleBase" id="RU003691"/>
    </source>
</evidence>
<dbReference type="PRINTS" id="PR00411">
    <property type="entry name" value="PNDRDTASEI"/>
</dbReference>
<evidence type="ECO:0000313" key="13">
    <source>
        <dbReference type="EMBL" id="VUZ85007.1"/>
    </source>
</evidence>
<dbReference type="PANTHER" id="PTHR43014">
    <property type="entry name" value="MERCURIC REDUCTASE"/>
    <property type="match status" value="1"/>
</dbReference>
<accession>A0A564ZJF9</accession>
<evidence type="ECO:0000259" key="11">
    <source>
        <dbReference type="Pfam" id="PF02852"/>
    </source>
</evidence>
<dbReference type="SUPFAM" id="SSF55424">
    <property type="entry name" value="FAD/NAD-linked reductases, dimerisation (C-terminal) domain"/>
    <property type="match status" value="1"/>
</dbReference>
<dbReference type="EMBL" id="CABIKM010000022">
    <property type="protein sequence ID" value="VUZ85007.1"/>
    <property type="molecule type" value="Genomic_DNA"/>
</dbReference>
<dbReference type="Gene3D" id="3.30.390.30">
    <property type="match status" value="1"/>
</dbReference>
<feature type="binding site" evidence="8">
    <location>
        <position position="198"/>
    </location>
    <ligand>
        <name>NAD(+)</name>
        <dbReference type="ChEBI" id="CHEBI:57540"/>
    </ligand>
</feature>
<dbReference type="PIRSF" id="PIRSF000350">
    <property type="entry name" value="Mercury_reductase_MerA"/>
    <property type="match status" value="1"/>
</dbReference>
<dbReference type="GO" id="GO:0050660">
    <property type="term" value="F:flavin adenine dinucleotide binding"/>
    <property type="evidence" value="ECO:0007669"/>
    <property type="project" value="TreeGrafter"/>
</dbReference>
<evidence type="ECO:0000256" key="5">
    <source>
        <dbReference type="ARBA" id="ARBA00023002"/>
    </source>
</evidence>
<dbReference type="Gene3D" id="3.50.50.60">
    <property type="entry name" value="FAD/NAD(P)-binding domain"/>
    <property type="match status" value="2"/>
</dbReference>
<dbReference type="InterPro" id="IPR004099">
    <property type="entry name" value="Pyr_nucl-diS_OxRdtase_dimer"/>
</dbReference>
<comment type="cofactor">
    <cofactor evidence="8">
        <name>FAD</name>
        <dbReference type="ChEBI" id="CHEBI:57692"/>
    </cofactor>
    <text evidence="8">Binds 1 FAD per subunit.</text>
</comment>
<evidence type="ECO:0000259" key="12">
    <source>
        <dbReference type="Pfam" id="PF07992"/>
    </source>
</evidence>
<dbReference type="Pfam" id="PF02852">
    <property type="entry name" value="Pyr_redox_dim"/>
    <property type="match status" value="1"/>
</dbReference>
<feature type="binding site" evidence="8">
    <location>
        <position position="265"/>
    </location>
    <ligand>
        <name>NAD(+)</name>
        <dbReference type="ChEBI" id="CHEBI:57540"/>
    </ligand>
</feature>
<feature type="domain" description="FAD/NAD(P)-binding" evidence="12">
    <location>
        <begin position="4"/>
        <end position="320"/>
    </location>
</feature>
<keyword evidence="6" id="KW-1015">Disulfide bond</keyword>
<keyword evidence="8" id="KW-0547">Nucleotide-binding</keyword>
<dbReference type="Pfam" id="PF07992">
    <property type="entry name" value="Pyr_redox_2"/>
    <property type="match status" value="1"/>
</dbReference>
<dbReference type="InterPro" id="IPR036188">
    <property type="entry name" value="FAD/NAD-bd_sf"/>
</dbReference>
<evidence type="ECO:0000256" key="8">
    <source>
        <dbReference type="PIRSR" id="PIRSR000350-3"/>
    </source>
</evidence>
<keyword evidence="8" id="KW-0520">NAD</keyword>
<evidence type="ECO:0000256" key="3">
    <source>
        <dbReference type="ARBA" id="ARBA00022827"/>
    </source>
</evidence>
<dbReference type="AlphaFoldDB" id="A0A564ZJF9"/>
<comment type="similarity">
    <text evidence="1 10">Belongs to the class-I pyridine nucleotide-disulfide oxidoreductase family.</text>
</comment>
<keyword evidence="3 8" id="KW-0274">FAD</keyword>
<dbReference type="InterPro" id="IPR012999">
    <property type="entry name" value="Pyr_OxRdtase_I_AS"/>
</dbReference>
<keyword evidence="2 10" id="KW-0285">Flavoprotein</keyword>
<protein>
    <submittedName>
        <fullName evidence="13">Dihydrolipoyl dehydrogenase</fullName>
        <ecNumber evidence="13">1.8.1.4</ecNumber>
    </submittedName>
</protein>
<proteinExistence type="inferred from homology"/>
<feature type="disulfide bond" description="Redox-active" evidence="9">
    <location>
        <begin position="41"/>
        <end position="46"/>
    </location>
</feature>
<evidence type="ECO:0000256" key="2">
    <source>
        <dbReference type="ARBA" id="ARBA00022630"/>
    </source>
</evidence>
<dbReference type="GO" id="GO:0003955">
    <property type="term" value="F:NAD(P)H dehydrogenase (quinone) activity"/>
    <property type="evidence" value="ECO:0007669"/>
    <property type="project" value="TreeGrafter"/>
</dbReference>
<feature type="binding site" evidence="8">
    <location>
        <position position="50"/>
    </location>
    <ligand>
        <name>FAD</name>
        <dbReference type="ChEBI" id="CHEBI:57692"/>
    </ligand>
</feature>
<evidence type="ECO:0000256" key="1">
    <source>
        <dbReference type="ARBA" id="ARBA00007532"/>
    </source>
</evidence>
<keyword evidence="7 10" id="KW-0676">Redox-active center</keyword>
<evidence type="ECO:0000256" key="4">
    <source>
        <dbReference type="ARBA" id="ARBA00022857"/>
    </source>
</evidence>
<evidence type="ECO:0000256" key="7">
    <source>
        <dbReference type="ARBA" id="ARBA00023284"/>
    </source>
</evidence>
<dbReference type="InterPro" id="IPR001100">
    <property type="entry name" value="Pyr_nuc-diS_OxRdtase"/>
</dbReference>
<dbReference type="EC" id="1.8.1.4" evidence="13"/>
<evidence type="ECO:0000256" key="9">
    <source>
        <dbReference type="PIRSR" id="PIRSR000350-4"/>
    </source>
</evidence>
<dbReference type="SUPFAM" id="SSF51905">
    <property type="entry name" value="FAD/NAD(P)-binding domain"/>
    <property type="match status" value="1"/>
</dbReference>
<dbReference type="Proteomes" id="UP000334340">
    <property type="component" value="Unassembled WGS sequence"/>
</dbReference>
<keyword evidence="14" id="KW-1185">Reference proteome</keyword>
<feature type="binding site" evidence="8">
    <location>
        <position position="305"/>
    </location>
    <ligand>
        <name>NAD(+)</name>
        <dbReference type="ChEBI" id="CHEBI:57540"/>
    </ligand>
</feature>
<gene>
    <name evidence="13" type="ORF">MELA_01382</name>
</gene>
<dbReference type="InterPro" id="IPR023753">
    <property type="entry name" value="FAD/NAD-binding_dom"/>
</dbReference>
<evidence type="ECO:0000256" key="6">
    <source>
        <dbReference type="ARBA" id="ARBA00023157"/>
    </source>
</evidence>
<dbReference type="GO" id="GO:0004148">
    <property type="term" value="F:dihydrolipoyl dehydrogenase (NADH) activity"/>
    <property type="evidence" value="ECO:0007669"/>
    <property type="project" value="UniProtKB-EC"/>
</dbReference>
<name>A0A564ZJF9_9BACT</name>
<dbReference type="FunFam" id="3.30.390.30:FF:000001">
    <property type="entry name" value="Dihydrolipoyl dehydrogenase"/>
    <property type="match status" value="1"/>
</dbReference>
<feature type="binding site" evidence="8">
    <location>
        <begin position="138"/>
        <end position="140"/>
    </location>
    <ligand>
        <name>FAD</name>
        <dbReference type="ChEBI" id="CHEBI:57692"/>
    </ligand>
</feature>
<reference evidence="13 14" key="1">
    <citation type="submission" date="2019-07" db="EMBL/GenBank/DDBJ databases">
        <authorList>
            <person name="Cremers G."/>
        </authorList>
    </citation>
    <scope>NUCLEOTIDE SEQUENCE [LARGE SCALE GENOMIC DNA]</scope>
</reference>
<dbReference type="PRINTS" id="PR00368">
    <property type="entry name" value="FADPNR"/>
</dbReference>
<dbReference type="InterPro" id="IPR016156">
    <property type="entry name" value="FAD/NAD-linked_Rdtase_dimer_sf"/>
</dbReference>
<organism evidence="13 14">
    <name type="scientific">Candidatus Methylomirabilis lanthanidiphila</name>
    <dbReference type="NCBI Taxonomy" id="2211376"/>
    <lineage>
        <taxon>Bacteria</taxon>
        <taxon>Candidatus Methylomirabilota</taxon>
        <taxon>Candidatus Methylomirabilia</taxon>
        <taxon>Candidatus Methylomirabilales</taxon>
        <taxon>Candidatus Methylomirabilaceae</taxon>
        <taxon>Candidatus Methylomirabilis</taxon>
    </lineage>
</organism>
<evidence type="ECO:0000313" key="14">
    <source>
        <dbReference type="Proteomes" id="UP000334340"/>
    </source>
</evidence>
<feature type="domain" description="Pyridine nucleotide-disulphide oxidoreductase dimerisation" evidence="11">
    <location>
        <begin position="340"/>
        <end position="447"/>
    </location>
</feature>
<dbReference type="PANTHER" id="PTHR43014:SF2">
    <property type="entry name" value="MERCURIC REDUCTASE"/>
    <property type="match status" value="1"/>
</dbReference>
<keyword evidence="5 10" id="KW-0560">Oxidoreductase</keyword>
<dbReference type="PROSITE" id="PS00076">
    <property type="entry name" value="PYRIDINE_REDOX_1"/>
    <property type="match status" value="1"/>
</dbReference>